<dbReference type="AlphaFoldDB" id="A0A1J8NJP6"/>
<dbReference type="Pfam" id="PF08886">
    <property type="entry name" value="GshA"/>
    <property type="match status" value="1"/>
</dbReference>
<evidence type="ECO:0000313" key="2">
    <source>
        <dbReference type="Proteomes" id="UP000183924"/>
    </source>
</evidence>
<keyword evidence="1" id="KW-0436">Ligase</keyword>
<accession>A0A1J8NJP6</accession>
<comment type="caution">
    <text evidence="1">The sequence shown here is derived from an EMBL/GenBank/DDBJ whole genome shotgun (WGS) entry which is preliminary data.</text>
</comment>
<organism evidence="1 2">
    <name type="scientific">Candidatus Rickettsiella isopodorum</name>
    <dbReference type="NCBI Taxonomy" id="1225476"/>
    <lineage>
        <taxon>Bacteria</taxon>
        <taxon>Pseudomonadati</taxon>
        <taxon>Pseudomonadota</taxon>
        <taxon>Gammaproteobacteria</taxon>
        <taxon>Legionellales</taxon>
        <taxon>Coxiellaceae</taxon>
        <taxon>Rickettsiella</taxon>
    </lineage>
</organism>
<proteinExistence type="predicted"/>
<keyword evidence="2" id="KW-1185">Reference proteome</keyword>
<name>A0A1J8NJP6_9COXI</name>
<dbReference type="OrthoDB" id="5644489at2"/>
<dbReference type="InterPro" id="IPR011718">
    <property type="entry name" value="GshA"/>
</dbReference>
<dbReference type="Proteomes" id="UP000183924">
    <property type="component" value="Unassembled WGS sequence"/>
</dbReference>
<sequence>MTTSSENRYKIPCLASHCLDPLHQLEQHLLVAQTTIENWLREQWRKTPAPFYSSVDLRNAGFKLAPVDTNLFPAGFNNLNEAFVPLAVQAAQETLERLVPGCLRILLIPENHTRNNFYFENLYRLQDILSKAGFEVRVGSLLEDIKTTKEIKLESGGVITLEPIHRLANQIKVSDFLPCLILLNNDLANGIPEILQGIKQVILPNISLGWYKRLKSNHFDHYEQVTKEFSQLLNLDPWLITPYFSRCTGVDFMQREGEACMIEKSQQILQKTQKKYTQYHIKEKPYVIIKADAGSYGMGVLSIREAEEISQLNRKKRSDMMVSKGSRPIDQVIIQEGVYTFETWNEAVAEPVVYMLGQYVVGGFYRVHTGRGVSDNLNTPGMQFEPLPFVQACNIPDHSGQPKGKCANRFYVYGVIARLALLAAAREQAEVLKKAE</sequence>
<dbReference type="InterPro" id="IPR042520">
    <property type="entry name" value="GshA_N"/>
</dbReference>
<dbReference type="GO" id="GO:0016874">
    <property type="term" value="F:ligase activity"/>
    <property type="evidence" value="ECO:0007669"/>
    <property type="project" value="UniProtKB-KW"/>
</dbReference>
<dbReference type="RefSeq" id="WP_071662391.1">
    <property type="nucleotide sequence ID" value="NZ_LUKY01000032.1"/>
</dbReference>
<dbReference type="NCBIfam" id="TIGR02049">
    <property type="entry name" value="gshA_ferroox"/>
    <property type="match status" value="1"/>
</dbReference>
<dbReference type="STRING" id="1225476.A1D18_03260"/>
<gene>
    <name evidence="1" type="ORF">A1D18_03260</name>
</gene>
<protein>
    <submittedName>
        <fullName evidence="1">Glutamate--cysteine ligase</fullName>
    </submittedName>
</protein>
<dbReference type="EMBL" id="LUKY01000032">
    <property type="protein sequence ID" value="OIZ95130.1"/>
    <property type="molecule type" value="Genomic_DNA"/>
</dbReference>
<reference evidence="1 2" key="1">
    <citation type="submission" date="2016-03" db="EMBL/GenBank/DDBJ databases">
        <title>Comparative genomics of Rickettsiella.</title>
        <authorList>
            <person name="Chandler C."/>
            <person name="Wang Y."/>
        </authorList>
    </citation>
    <scope>NUCLEOTIDE SEQUENCE [LARGE SCALE GENOMIC DNA]</scope>
    <source>
        <strain evidence="1 2">RCFS May 2013</strain>
    </source>
</reference>
<dbReference type="Gene3D" id="3.40.50.11280">
    <property type="entry name" value="Glutamate-cysteine ligase, N-terminal domain"/>
    <property type="match status" value="1"/>
</dbReference>
<evidence type="ECO:0000313" key="1">
    <source>
        <dbReference type="EMBL" id="OIZ95130.1"/>
    </source>
</evidence>